<evidence type="ECO:0000256" key="1">
    <source>
        <dbReference type="SAM" id="SignalP"/>
    </source>
</evidence>
<organism evidence="2 3">
    <name type="scientific">Roseibium alexandrii</name>
    <dbReference type="NCBI Taxonomy" id="388408"/>
    <lineage>
        <taxon>Bacteria</taxon>
        <taxon>Pseudomonadati</taxon>
        <taxon>Pseudomonadota</taxon>
        <taxon>Alphaproteobacteria</taxon>
        <taxon>Hyphomicrobiales</taxon>
        <taxon>Stappiaceae</taxon>
        <taxon>Roseibium</taxon>
    </lineage>
</organism>
<dbReference type="AlphaFoldDB" id="A0A0M7A3U4"/>
<dbReference type="Proteomes" id="UP000053235">
    <property type="component" value="Unassembled WGS sequence"/>
</dbReference>
<proteinExistence type="predicted"/>
<accession>A0A0M7A3U4</accession>
<feature type="signal peptide" evidence="1">
    <location>
        <begin position="1"/>
        <end position="38"/>
    </location>
</feature>
<evidence type="ECO:0000313" key="2">
    <source>
        <dbReference type="EMBL" id="CTQ69728.1"/>
    </source>
</evidence>
<dbReference type="EMBL" id="CXWD01000007">
    <property type="protein sequence ID" value="CTQ69728.1"/>
    <property type="molecule type" value="Genomic_DNA"/>
</dbReference>
<sequence>MKGHSEMPGYRLKSMFKTTFAASVTALTMLTAVPSAQAESPFHTGVWQLNDPAGKRGLVVSDWLVWENGLPKRWLYRRAGTNDANQFDFFTRSIGDSGFTPVGIRVYRTGEHEMKYTISEKGKDPIEVSANRLSIPNYKNSCLSVENKGNRLTGGTWAGTPQSAGKKLRLTKSKLTIDGNARNVTVEDVRVGRVGIMEDGKPLAFFTDAGGDYGVLQWFKPGVTPEVMRDTTKEVMDFKAEEIFRWPQGTCDRQIESRLKAMK</sequence>
<keyword evidence="1" id="KW-0732">Signal</keyword>
<feature type="chain" id="PRO_5005809221" evidence="1">
    <location>
        <begin position="39"/>
        <end position="263"/>
    </location>
</feature>
<name>A0A0M7A3U4_9HYPH</name>
<evidence type="ECO:0000313" key="3">
    <source>
        <dbReference type="Proteomes" id="UP000053235"/>
    </source>
</evidence>
<gene>
    <name evidence="2" type="ORF">LAX5112_02226</name>
</gene>
<dbReference type="STRING" id="388408.LAX5112_02226"/>
<reference evidence="3" key="1">
    <citation type="submission" date="2015-07" db="EMBL/GenBank/DDBJ databases">
        <authorList>
            <person name="Rodrigo-Torres Lidia"/>
            <person name="Arahal R.David."/>
        </authorList>
    </citation>
    <scope>NUCLEOTIDE SEQUENCE [LARGE SCALE GENOMIC DNA]</scope>
    <source>
        <strain evidence="3">CECT 5112</strain>
    </source>
</reference>
<protein>
    <submittedName>
        <fullName evidence="2">Uncharacterized protein</fullName>
    </submittedName>
</protein>
<keyword evidence="3" id="KW-1185">Reference proteome</keyword>